<feature type="transmembrane region" description="Helical" evidence="6">
    <location>
        <begin position="233"/>
        <end position="253"/>
    </location>
</feature>
<keyword evidence="5" id="KW-0479">Metal-binding</keyword>
<dbReference type="KEGG" id="ndk:I601_2033"/>
<feature type="transmembrane region" description="Helical" evidence="6">
    <location>
        <begin position="110"/>
        <end position="127"/>
    </location>
</feature>
<dbReference type="GO" id="GO:0016020">
    <property type="term" value="C:membrane"/>
    <property type="evidence" value="ECO:0007669"/>
    <property type="project" value="UniProtKB-SubCell"/>
</dbReference>
<feature type="transmembrane region" description="Helical" evidence="6">
    <location>
        <begin position="71"/>
        <end position="90"/>
    </location>
</feature>
<evidence type="ECO:0000256" key="5">
    <source>
        <dbReference type="PIRSR" id="PIRSR604254-1"/>
    </source>
</evidence>
<dbReference type="InterPro" id="IPR004254">
    <property type="entry name" value="AdipoR/HlyIII-related"/>
</dbReference>
<evidence type="ECO:0000256" key="4">
    <source>
        <dbReference type="ARBA" id="ARBA00023136"/>
    </source>
</evidence>
<feature type="transmembrane region" description="Helical" evidence="6">
    <location>
        <begin position="44"/>
        <end position="64"/>
    </location>
</feature>
<feature type="binding site" evidence="5">
    <location>
        <position position="232"/>
    </location>
    <ligand>
        <name>Zn(2+)</name>
        <dbReference type="ChEBI" id="CHEBI:29105"/>
    </ligand>
</feature>
<dbReference type="Proteomes" id="UP000077868">
    <property type="component" value="Chromosome"/>
</dbReference>
<reference evidence="7 8" key="1">
    <citation type="submission" date="2016-03" db="EMBL/GenBank/DDBJ databases">
        <title>Complete genome sequence of a soil Actinobacterium, Nocardioides dokdonensis FR1436.</title>
        <authorList>
            <person name="Kwon S.-K."/>
            <person name="Kim K."/>
            <person name="Kim J.F."/>
        </authorList>
    </citation>
    <scope>NUCLEOTIDE SEQUENCE [LARGE SCALE GENOMIC DNA]</scope>
    <source>
        <strain evidence="7 8">FR1436</strain>
    </source>
</reference>
<feature type="transmembrane region" description="Helical" evidence="6">
    <location>
        <begin position="192"/>
        <end position="213"/>
    </location>
</feature>
<dbReference type="PATRIC" id="fig|1300347.3.peg.2032"/>
<gene>
    <name evidence="7" type="ORF">I601_2033</name>
</gene>
<feature type="transmembrane region" description="Helical" evidence="6">
    <location>
        <begin position="159"/>
        <end position="180"/>
    </location>
</feature>
<dbReference type="AlphaFoldDB" id="A0A1A9GLV3"/>
<evidence type="ECO:0000313" key="7">
    <source>
        <dbReference type="EMBL" id="ANH38461.1"/>
    </source>
</evidence>
<keyword evidence="3 6" id="KW-1133">Transmembrane helix</keyword>
<dbReference type="EMBL" id="CP015079">
    <property type="protein sequence ID" value="ANH38461.1"/>
    <property type="molecule type" value="Genomic_DNA"/>
</dbReference>
<accession>A0A1A9GLV3</accession>
<keyword evidence="4 6" id="KW-0472">Membrane</keyword>
<name>A0A1A9GLV3_9ACTN</name>
<dbReference type="PANTHER" id="PTHR20855:SF3">
    <property type="entry name" value="LD03007P"/>
    <property type="match status" value="1"/>
</dbReference>
<feature type="binding site" evidence="5">
    <location>
        <position position="91"/>
    </location>
    <ligand>
        <name>Zn(2+)</name>
        <dbReference type="ChEBI" id="CHEBI:29105"/>
    </ligand>
</feature>
<sequence>MGSRTVDSSFMSAHLPDSVRHGVDHLTESVHEKFRDIKPKLRGWLHLGTAPLTLVAGIVLVALSPDTTTRIGSAVFTGSALLLFTVSAIYHTGTWSPRTWAFLRRFDHSNIFVLIAGSYTPLALMLLGGTQRTVLLLTVWICAVLGVLFRVFWTDAPRWLYTPIYIAMGWSALFFIPGFIDGATSRLGTGMAIGVLVLIAAGGLLYTLGGAVYGFKFPNPSPRWFGFHEVFHSFTILAFATHYIGVSLATYSLR</sequence>
<evidence type="ECO:0000256" key="1">
    <source>
        <dbReference type="ARBA" id="ARBA00004141"/>
    </source>
</evidence>
<dbReference type="GO" id="GO:0046872">
    <property type="term" value="F:metal ion binding"/>
    <property type="evidence" value="ECO:0007669"/>
    <property type="project" value="UniProtKB-KW"/>
</dbReference>
<evidence type="ECO:0000256" key="3">
    <source>
        <dbReference type="ARBA" id="ARBA00022989"/>
    </source>
</evidence>
<protein>
    <submittedName>
        <fullName evidence="7">Hemolysin-III related protein</fullName>
    </submittedName>
</protein>
<dbReference type="STRING" id="1300347.I601_2033"/>
<evidence type="ECO:0000313" key="8">
    <source>
        <dbReference type="Proteomes" id="UP000077868"/>
    </source>
</evidence>
<evidence type="ECO:0000256" key="6">
    <source>
        <dbReference type="SAM" id="Phobius"/>
    </source>
</evidence>
<feature type="transmembrane region" description="Helical" evidence="6">
    <location>
        <begin position="134"/>
        <end position="153"/>
    </location>
</feature>
<dbReference type="Pfam" id="PF03006">
    <property type="entry name" value="HlyIII"/>
    <property type="match status" value="1"/>
</dbReference>
<keyword evidence="2 6" id="KW-0812">Transmembrane</keyword>
<evidence type="ECO:0000256" key="2">
    <source>
        <dbReference type="ARBA" id="ARBA00022692"/>
    </source>
</evidence>
<feature type="binding site" evidence="5">
    <location>
        <position position="228"/>
    </location>
    <ligand>
        <name>Zn(2+)</name>
        <dbReference type="ChEBI" id="CHEBI:29105"/>
    </ligand>
</feature>
<keyword evidence="5" id="KW-0862">Zinc</keyword>
<proteinExistence type="predicted"/>
<comment type="subcellular location">
    <subcellularLocation>
        <location evidence="1">Membrane</location>
        <topology evidence="1">Multi-pass membrane protein</topology>
    </subcellularLocation>
</comment>
<keyword evidence="8" id="KW-1185">Reference proteome</keyword>
<organism evidence="7 8">
    <name type="scientific">Nocardioides dokdonensis FR1436</name>
    <dbReference type="NCBI Taxonomy" id="1300347"/>
    <lineage>
        <taxon>Bacteria</taxon>
        <taxon>Bacillati</taxon>
        <taxon>Actinomycetota</taxon>
        <taxon>Actinomycetes</taxon>
        <taxon>Propionibacteriales</taxon>
        <taxon>Nocardioidaceae</taxon>
        <taxon>Nocardioides</taxon>
    </lineage>
</organism>
<dbReference type="PANTHER" id="PTHR20855">
    <property type="entry name" value="ADIPOR/PROGESTIN RECEPTOR-RELATED"/>
    <property type="match status" value="1"/>
</dbReference>